<dbReference type="InterPro" id="IPR001789">
    <property type="entry name" value="Sig_transdc_resp-reg_receiver"/>
</dbReference>
<evidence type="ECO:0000256" key="2">
    <source>
        <dbReference type="ARBA" id="ARBA00023125"/>
    </source>
</evidence>
<dbReference type="GO" id="GO:0006355">
    <property type="term" value="P:regulation of DNA-templated transcription"/>
    <property type="evidence" value="ECO:0007669"/>
    <property type="project" value="InterPro"/>
</dbReference>
<dbReference type="EMBL" id="JAHEWX010000004">
    <property type="protein sequence ID" value="MBT1541159.1"/>
    <property type="molecule type" value="Genomic_DNA"/>
</dbReference>
<dbReference type="AlphaFoldDB" id="A0A9Q2ZM58"/>
<evidence type="ECO:0000313" key="7">
    <source>
        <dbReference type="Proteomes" id="UP000709437"/>
    </source>
</evidence>
<dbReference type="PROSITE" id="PS50043">
    <property type="entry name" value="HTH_LUXR_2"/>
    <property type="match status" value="1"/>
</dbReference>
<evidence type="ECO:0000256" key="1">
    <source>
        <dbReference type="ARBA" id="ARBA00022553"/>
    </source>
</evidence>
<keyword evidence="2" id="KW-0238">DNA-binding</keyword>
<dbReference type="RefSeq" id="WP_140448340.1">
    <property type="nucleotide sequence ID" value="NZ_JAHEWX010000004.1"/>
</dbReference>
<dbReference type="InterPro" id="IPR016032">
    <property type="entry name" value="Sig_transdc_resp-reg_C-effctor"/>
</dbReference>
<dbReference type="Pfam" id="PF00196">
    <property type="entry name" value="GerE"/>
    <property type="match status" value="1"/>
</dbReference>
<dbReference type="CDD" id="cd17535">
    <property type="entry name" value="REC_NarL-like"/>
    <property type="match status" value="1"/>
</dbReference>
<dbReference type="Proteomes" id="UP000709437">
    <property type="component" value="Unassembled WGS sequence"/>
</dbReference>
<dbReference type="InterPro" id="IPR058245">
    <property type="entry name" value="NreC/VraR/RcsB-like_REC"/>
</dbReference>
<evidence type="ECO:0000313" key="6">
    <source>
        <dbReference type="EMBL" id="MBT1541159.1"/>
    </source>
</evidence>
<comment type="caution">
    <text evidence="6">The sequence shown here is derived from an EMBL/GenBank/DDBJ whole genome shotgun (WGS) entry which is preliminary data.</text>
</comment>
<proteinExistence type="predicted"/>
<dbReference type="PROSITE" id="PS50110">
    <property type="entry name" value="RESPONSE_REGULATORY"/>
    <property type="match status" value="1"/>
</dbReference>
<dbReference type="Pfam" id="PF00072">
    <property type="entry name" value="Response_reg"/>
    <property type="match status" value="1"/>
</dbReference>
<dbReference type="SMART" id="SM00421">
    <property type="entry name" value="HTH_LUXR"/>
    <property type="match status" value="1"/>
</dbReference>
<dbReference type="PANTHER" id="PTHR43214">
    <property type="entry name" value="TWO-COMPONENT RESPONSE REGULATOR"/>
    <property type="match status" value="1"/>
</dbReference>
<dbReference type="InterPro" id="IPR000792">
    <property type="entry name" value="Tscrpt_reg_LuxR_C"/>
</dbReference>
<dbReference type="SMART" id="SM00448">
    <property type="entry name" value="REC"/>
    <property type="match status" value="1"/>
</dbReference>
<dbReference type="InterPro" id="IPR011006">
    <property type="entry name" value="CheY-like_superfamily"/>
</dbReference>
<dbReference type="PRINTS" id="PR00038">
    <property type="entry name" value="HTHLUXR"/>
</dbReference>
<evidence type="ECO:0000259" key="4">
    <source>
        <dbReference type="PROSITE" id="PS50043"/>
    </source>
</evidence>
<name>A0A9Q2ZM58_9MICO</name>
<dbReference type="CDD" id="cd06170">
    <property type="entry name" value="LuxR_C_like"/>
    <property type="match status" value="1"/>
</dbReference>
<keyword evidence="1 3" id="KW-0597">Phosphoprotein</keyword>
<gene>
    <name evidence="6" type="ORF">KK103_05240</name>
</gene>
<reference evidence="6" key="1">
    <citation type="submission" date="2021-05" db="EMBL/GenBank/DDBJ databases">
        <title>Whole genome sequence of Curtobacterium flaccumfaciens pv. flaccumfaciens strain CFBP 3417.</title>
        <authorList>
            <person name="Osdaghi E."/>
            <person name="Taghouti G."/>
            <person name="Portier P."/>
            <person name="Fazliarab A."/>
            <person name="Taghavi S.M."/>
            <person name="Briand M."/>
            <person name="Le-Saux M."/>
            <person name="Jacques M.-A."/>
        </authorList>
    </citation>
    <scope>NUCLEOTIDE SEQUENCE</scope>
    <source>
        <strain evidence="6">CFBP 3417</strain>
    </source>
</reference>
<evidence type="ECO:0000256" key="3">
    <source>
        <dbReference type="PROSITE-ProRule" id="PRU00169"/>
    </source>
</evidence>
<dbReference type="GO" id="GO:0003677">
    <property type="term" value="F:DNA binding"/>
    <property type="evidence" value="ECO:0007669"/>
    <property type="project" value="UniProtKB-KW"/>
</dbReference>
<dbReference type="SUPFAM" id="SSF52172">
    <property type="entry name" value="CheY-like"/>
    <property type="match status" value="1"/>
</dbReference>
<protein>
    <submittedName>
        <fullName evidence="6">Response regulator transcription factor</fullName>
    </submittedName>
</protein>
<feature type="modified residue" description="4-aspartylphosphate" evidence="3">
    <location>
        <position position="53"/>
    </location>
</feature>
<feature type="domain" description="HTH luxR-type" evidence="4">
    <location>
        <begin position="141"/>
        <end position="206"/>
    </location>
</feature>
<sequence>MTTVVVIDDEILVQRGLAMILSAAEDIDVVGTADGVAAVALIDRTDPDVVLLDIEMPQIDGFSVLRALQRRRSRAIVAILTTFDTAPYVDQALQLGARGYLVKDTDPDALATFVRSLVAGGILLAPSAGRALAGPRRERRTRALLSELSQRETDVLRCLAEGQTNIEIAKELHLAVGTVKDHVSVILRKLGVATRVHAALLAERGGLLDRPAER</sequence>
<dbReference type="GO" id="GO:0000160">
    <property type="term" value="P:phosphorelay signal transduction system"/>
    <property type="evidence" value="ECO:0007669"/>
    <property type="project" value="InterPro"/>
</dbReference>
<dbReference type="SUPFAM" id="SSF46894">
    <property type="entry name" value="C-terminal effector domain of the bipartite response regulators"/>
    <property type="match status" value="1"/>
</dbReference>
<organism evidence="6 7">
    <name type="scientific">Curtobacterium flaccumfaciens pv. flaccumfaciens</name>
    <dbReference type="NCBI Taxonomy" id="138532"/>
    <lineage>
        <taxon>Bacteria</taxon>
        <taxon>Bacillati</taxon>
        <taxon>Actinomycetota</taxon>
        <taxon>Actinomycetes</taxon>
        <taxon>Micrococcales</taxon>
        <taxon>Microbacteriaceae</taxon>
        <taxon>Curtobacterium</taxon>
    </lineage>
</organism>
<evidence type="ECO:0000259" key="5">
    <source>
        <dbReference type="PROSITE" id="PS50110"/>
    </source>
</evidence>
<accession>A0A9Q2ZM58</accession>
<dbReference type="Gene3D" id="3.40.50.2300">
    <property type="match status" value="1"/>
</dbReference>
<dbReference type="InterPro" id="IPR039420">
    <property type="entry name" value="WalR-like"/>
</dbReference>
<feature type="domain" description="Response regulatory" evidence="5">
    <location>
        <begin position="3"/>
        <end position="118"/>
    </location>
</feature>